<feature type="region of interest" description="Disordered" evidence="6">
    <location>
        <begin position="10"/>
        <end position="159"/>
    </location>
</feature>
<keyword evidence="9" id="KW-1185">Reference proteome</keyword>
<feature type="compositionally biased region" description="Low complexity" evidence="6">
    <location>
        <begin position="949"/>
        <end position="960"/>
    </location>
</feature>
<feature type="compositionally biased region" description="Polar residues" evidence="6">
    <location>
        <begin position="353"/>
        <end position="372"/>
    </location>
</feature>
<reference evidence="8" key="1">
    <citation type="submission" date="2021-07" db="EMBL/GenBank/DDBJ databases">
        <authorList>
            <person name="Branca A.L. A."/>
        </authorList>
    </citation>
    <scope>NUCLEOTIDE SEQUENCE</scope>
</reference>
<feature type="domain" description="Ubiquitin-like protease family profile" evidence="7">
    <location>
        <begin position="750"/>
        <end position="1047"/>
    </location>
</feature>
<dbReference type="InterPro" id="IPR003653">
    <property type="entry name" value="Peptidase_C48_C"/>
</dbReference>
<proteinExistence type="inferred from homology"/>
<dbReference type="InterPro" id="IPR051947">
    <property type="entry name" value="Sentrin-specific_protease"/>
</dbReference>
<feature type="region of interest" description="Disordered" evidence="6">
    <location>
        <begin position="209"/>
        <end position="473"/>
    </location>
</feature>
<keyword evidence="2" id="KW-0597">Phosphoprotein</keyword>
<feature type="compositionally biased region" description="Basic and acidic residues" evidence="6">
    <location>
        <begin position="603"/>
        <end position="612"/>
    </location>
</feature>
<keyword evidence="4" id="KW-0833">Ubl conjugation pathway</keyword>
<evidence type="ECO:0000256" key="2">
    <source>
        <dbReference type="ARBA" id="ARBA00022553"/>
    </source>
</evidence>
<dbReference type="OrthoDB" id="442460at2759"/>
<comment type="similarity">
    <text evidence="1">Belongs to the peptidase C48 family.</text>
</comment>
<feature type="compositionally biased region" description="Polar residues" evidence="6">
    <location>
        <begin position="867"/>
        <end position="878"/>
    </location>
</feature>
<dbReference type="InterPro" id="IPR038765">
    <property type="entry name" value="Papain-like_cys_pep_sf"/>
</dbReference>
<dbReference type="AlphaFoldDB" id="A0A9W4KDL5"/>
<evidence type="ECO:0000259" key="7">
    <source>
        <dbReference type="PROSITE" id="PS50600"/>
    </source>
</evidence>
<feature type="compositionally biased region" description="Polar residues" evidence="6">
    <location>
        <begin position="715"/>
        <end position="725"/>
    </location>
</feature>
<dbReference type="PANTHER" id="PTHR46896:SF3">
    <property type="entry name" value="FI06413P-RELATED"/>
    <property type="match status" value="1"/>
</dbReference>
<feature type="compositionally biased region" description="Basic and acidic residues" evidence="6">
    <location>
        <begin position="443"/>
        <end position="455"/>
    </location>
</feature>
<evidence type="ECO:0000256" key="5">
    <source>
        <dbReference type="ARBA" id="ARBA00022801"/>
    </source>
</evidence>
<evidence type="ECO:0000256" key="3">
    <source>
        <dbReference type="ARBA" id="ARBA00022670"/>
    </source>
</evidence>
<protein>
    <recommendedName>
        <fullName evidence="7">Ubiquitin-like protease family profile domain-containing protein</fullName>
    </recommendedName>
</protein>
<sequence>MPVFKNLVELFSNLSPRRRQRQTEDQRSAAQRARPPPSTPPRARPAGSGRSPFTLVADETHLTETTSPQNAGIAPLPTVAHSYVDTFSSPTGSTTADEQLRTRSSHPFLSPITRLDMSRRNPQPFSAGRQKLIPPPIRRPGDSLQMLNKDQQKDSQNRQDEARLFGARYHDSNAVKIKPGATLNSRNKKPGVNSSLYIHDYDISSDNNRAQSSFAFSPRDKISQNQNTRSSGPVRSYGEPNRQSSRRKSPQLEDEFEESGRPAKMRRQSDTSETIDLTAPANSATDRLEQGPMPSLHHPNATRRNRREGFRDAENGVKVAQSSIRPRHGQFSSTDSRDERFTETAAHQRRNQARSTNPRLPQVNGKSSQTTDAVGIGSIGVGPNRAGRNRTAAPSTNTHRPVNGRESPDELQGDITTRPVPRAFSEKQTQTARLSKPGIHTETPSRRRSSSDTRSPDLSPPPPVTKKTKISQKNSEKKQLLSYFRIGTFGKSCVARQFVPIYLNKEGLVLREDALGQGNTISILFRNFHQLIVGETPSRKVRIKMLQGSVQAGELLDIEFWTTEARMKFLELLDQPEELHSLRDMKWMDRAFLKYEKQFPQENKRPKKRLLDDLVEDPDPAPSPPSRRPKLSKSLRDDHGEVNNANPLDINCAAQENGRHGNDSVDPRTSAKEQRNFRPLDTDAGIGVRSTVKPPERETRSSTRRVASKPDVSNGGITSEANSHSLPRDDSFRHNWKKPLVYPRNGKKKAEVTLGDRERLLRDDFLNDNLIALYMRFLQDHLERTNKEAAERIYFFNTYFFATLTNTPRGDRGINYGGVEKWTRNVDLFSYDYIVVPINENAHWYVAIICNLPSLSLGSAEAVEPVQTPTLRKGSSNASESEIQEIEETPEPEAKSKSEPNASHNASQPREIRKGSEIRGHLASLQVEGQSARDEESLPPPNLSKFAAQKLAQDQAAASQPTNKSKKKRTGLKLDPNQTTIITFDSLDMPRSPTIRILREYVCREAESKRGVELDPNDVKGMRARDVPLQPNFWDCGLYLLAYLEKFVQSPDWFITKVLQRSMDSNDDWPPLGSGLLRYRLGKFLDELYEEQRQADEPVMAARRPVSFLLGPPLLCQEEIADVDVVPESQHGTDPSKDSAKTANSKTEDSSEDSTADQIHLLPTETIPEPTPSSPHKGSPNPPADAKSRNNHVRPPKEEPVIQVPGSQEEPEVPDTPPPTRRERRKQSPRGPSRKR</sequence>
<evidence type="ECO:0000256" key="6">
    <source>
        <dbReference type="SAM" id="MobiDB-lite"/>
    </source>
</evidence>
<dbReference type="SUPFAM" id="SSF54001">
    <property type="entry name" value="Cysteine proteinases"/>
    <property type="match status" value="1"/>
</dbReference>
<keyword evidence="5" id="KW-0378">Hydrolase</keyword>
<feature type="compositionally biased region" description="Basic and acidic residues" evidence="6">
    <location>
        <begin position="150"/>
        <end position="159"/>
    </location>
</feature>
<keyword evidence="3" id="KW-0645">Protease</keyword>
<feature type="compositionally biased region" description="Polar residues" evidence="6">
    <location>
        <begin position="271"/>
        <end position="285"/>
    </location>
</feature>
<dbReference type="GO" id="GO:0006508">
    <property type="term" value="P:proteolysis"/>
    <property type="evidence" value="ECO:0007669"/>
    <property type="project" value="UniProtKB-KW"/>
</dbReference>
<dbReference type="Gene3D" id="3.40.395.10">
    <property type="entry name" value="Adenoviral Proteinase, Chain A"/>
    <property type="match status" value="1"/>
</dbReference>
<feature type="compositionally biased region" description="Basic and acidic residues" evidence="6">
    <location>
        <begin position="657"/>
        <end position="681"/>
    </location>
</feature>
<name>A0A9W4KDL5_9EURO</name>
<feature type="compositionally biased region" description="Basic residues" evidence="6">
    <location>
        <begin position="1222"/>
        <end position="1236"/>
    </location>
</feature>
<feature type="compositionally biased region" description="Polar residues" evidence="6">
    <location>
        <begin position="899"/>
        <end position="908"/>
    </location>
</feature>
<dbReference type="PROSITE" id="PS50600">
    <property type="entry name" value="ULP_PROTEASE"/>
    <property type="match status" value="1"/>
</dbReference>
<feature type="region of interest" description="Disordered" evidence="6">
    <location>
        <begin position="1128"/>
        <end position="1236"/>
    </location>
</feature>
<dbReference type="Proteomes" id="UP001154252">
    <property type="component" value="Unassembled WGS sequence"/>
</dbReference>
<feature type="compositionally biased region" description="Pro residues" evidence="6">
    <location>
        <begin position="34"/>
        <end position="43"/>
    </location>
</feature>
<dbReference type="GO" id="GO:0005634">
    <property type="term" value="C:nucleus"/>
    <property type="evidence" value="ECO:0007669"/>
    <property type="project" value="TreeGrafter"/>
</dbReference>
<feature type="compositionally biased region" description="Polar residues" evidence="6">
    <location>
        <begin position="223"/>
        <end position="233"/>
    </location>
</feature>
<gene>
    <name evidence="8" type="ORF">PEGY_LOCUS6147</name>
</gene>
<accession>A0A9W4KDL5</accession>
<feature type="compositionally biased region" description="Polar residues" evidence="6">
    <location>
        <begin position="320"/>
        <end position="334"/>
    </location>
</feature>
<feature type="compositionally biased region" description="Polar residues" evidence="6">
    <location>
        <begin position="85"/>
        <end position="97"/>
    </location>
</feature>
<evidence type="ECO:0000313" key="8">
    <source>
        <dbReference type="EMBL" id="CAG8900282.1"/>
    </source>
</evidence>
<dbReference type="PANTHER" id="PTHR46896">
    <property type="entry name" value="SENTRIN-SPECIFIC PROTEASE"/>
    <property type="match status" value="1"/>
</dbReference>
<dbReference type="EMBL" id="CAJVRC010000866">
    <property type="protein sequence ID" value="CAG8900282.1"/>
    <property type="molecule type" value="Genomic_DNA"/>
</dbReference>
<feature type="region of interest" description="Disordered" evidence="6">
    <location>
        <begin position="603"/>
        <end position="732"/>
    </location>
</feature>
<dbReference type="Pfam" id="PF02902">
    <property type="entry name" value="Peptidase_C48"/>
    <property type="match status" value="1"/>
</dbReference>
<organism evidence="8 9">
    <name type="scientific">Penicillium egyptiacum</name>
    <dbReference type="NCBI Taxonomy" id="1303716"/>
    <lineage>
        <taxon>Eukaryota</taxon>
        <taxon>Fungi</taxon>
        <taxon>Dikarya</taxon>
        <taxon>Ascomycota</taxon>
        <taxon>Pezizomycotina</taxon>
        <taxon>Eurotiomycetes</taxon>
        <taxon>Eurotiomycetidae</taxon>
        <taxon>Eurotiales</taxon>
        <taxon>Aspergillaceae</taxon>
        <taxon>Penicillium</taxon>
    </lineage>
</organism>
<dbReference type="GO" id="GO:0070139">
    <property type="term" value="F:SUMO-specific endopeptidase activity"/>
    <property type="evidence" value="ECO:0007669"/>
    <property type="project" value="TreeGrafter"/>
</dbReference>
<feature type="region of interest" description="Disordered" evidence="6">
    <location>
        <begin position="949"/>
        <end position="972"/>
    </location>
</feature>
<dbReference type="GO" id="GO:0016926">
    <property type="term" value="P:protein desumoylation"/>
    <property type="evidence" value="ECO:0007669"/>
    <property type="project" value="TreeGrafter"/>
</dbReference>
<dbReference type="GO" id="GO:0005737">
    <property type="term" value="C:cytoplasm"/>
    <property type="evidence" value="ECO:0007669"/>
    <property type="project" value="TreeGrafter"/>
</dbReference>
<evidence type="ECO:0000256" key="1">
    <source>
        <dbReference type="ARBA" id="ARBA00005234"/>
    </source>
</evidence>
<feature type="compositionally biased region" description="Acidic residues" evidence="6">
    <location>
        <begin position="882"/>
        <end position="891"/>
    </location>
</feature>
<feature type="region of interest" description="Disordered" evidence="6">
    <location>
        <begin position="866"/>
        <end position="915"/>
    </location>
</feature>
<evidence type="ECO:0000256" key="4">
    <source>
        <dbReference type="ARBA" id="ARBA00022786"/>
    </source>
</evidence>
<comment type="caution">
    <text evidence="8">The sequence shown here is derived from an EMBL/GenBank/DDBJ whole genome shotgun (WGS) entry which is preliminary data.</text>
</comment>
<evidence type="ECO:0000313" key="9">
    <source>
        <dbReference type="Proteomes" id="UP001154252"/>
    </source>
</evidence>